<proteinExistence type="predicted"/>
<dbReference type="EC" id="2.-.-.-" evidence="3"/>
<organism evidence="3">
    <name type="scientific">mine drainage metagenome</name>
    <dbReference type="NCBI Taxonomy" id="410659"/>
    <lineage>
        <taxon>unclassified sequences</taxon>
        <taxon>metagenomes</taxon>
        <taxon>ecological metagenomes</taxon>
    </lineage>
</organism>
<feature type="non-terminal residue" evidence="3">
    <location>
        <position position="1"/>
    </location>
</feature>
<reference evidence="3" key="1">
    <citation type="submission" date="2013-08" db="EMBL/GenBank/DDBJ databases">
        <authorList>
            <person name="Mendez C."/>
            <person name="Richter M."/>
            <person name="Ferrer M."/>
            <person name="Sanchez J."/>
        </authorList>
    </citation>
    <scope>NUCLEOTIDE SEQUENCE</scope>
</reference>
<dbReference type="PANTHER" id="PTHR48090">
    <property type="entry name" value="UNDECAPRENYL-PHOSPHATE 4-DEOXY-4-FORMAMIDO-L-ARABINOSE TRANSFERASE-RELATED"/>
    <property type="match status" value="1"/>
</dbReference>
<reference evidence="3" key="2">
    <citation type="journal article" date="2014" name="ISME J.">
        <title>Microbial stratification in low pH oxic and suboxic macroscopic growths along an acid mine drainage.</title>
        <authorList>
            <person name="Mendez-Garcia C."/>
            <person name="Mesa V."/>
            <person name="Sprenger R.R."/>
            <person name="Richter M."/>
            <person name="Diez M.S."/>
            <person name="Solano J."/>
            <person name="Bargiela R."/>
            <person name="Golyshina O.V."/>
            <person name="Manteca A."/>
            <person name="Ramos J.L."/>
            <person name="Gallego J.R."/>
            <person name="Llorente I."/>
            <person name="Martins Dos Santos V.A."/>
            <person name="Jensen O.N."/>
            <person name="Pelaez A.I."/>
            <person name="Sanchez J."/>
            <person name="Ferrer M."/>
        </authorList>
    </citation>
    <scope>NUCLEOTIDE SEQUENCE</scope>
</reference>
<dbReference type="Gene3D" id="3.90.550.10">
    <property type="entry name" value="Spore Coat Polysaccharide Biosynthesis Protein SpsA, Chain A"/>
    <property type="match status" value="1"/>
</dbReference>
<sequence>GHTHHVPVPSRNARHEPVCGEADPREVGALVLAPMGEGVEGVGADEPRSGPILGEPIPEQDFPPHCNEWSRTPMNQEDGLSIILPVLNERENVQPLLDRLAPLSRTTPIEEVVFVDDGSTDGTVEFLRQASCGGHSYVITVISRTKRMGQVDACIAGARAARCNTIVVMDADHQHSPR</sequence>
<comment type="caution">
    <text evidence="3">The sequence shown here is derived from an EMBL/GenBank/DDBJ whole genome shotgun (WGS) entry which is preliminary data.</text>
</comment>
<feature type="non-terminal residue" evidence="3">
    <location>
        <position position="178"/>
    </location>
</feature>
<dbReference type="CDD" id="cd04179">
    <property type="entry name" value="DPM_DPG-synthase_like"/>
    <property type="match status" value="1"/>
</dbReference>
<evidence type="ECO:0000313" key="3">
    <source>
        <dbReference type="EMBL" id="EQD70050.1"/>
    </source>
</evidence>
<keyword evidence="3" id="KW-0808">Transferase</keyword>
<dbReference type="SUPFAM" id="SSF53448">
    <property type="entry name" value="Nucleotide-diphospho-sugar transferases"/>
    <property type="match status" value="1"/>
</dbReference>
<feature type="domain" description="Glycosyltransferase 2-like" evidence="2">
    <location>
        <begin position="81"/>
        <end position="177"/>
    </location>
</feature>
<dbReference type="GO" id="GO:0016740">
    <property type="term" value="F:transferase activity"/>
    <property type="evidence" value="ECO:0007669"/>
    <property type="project" value="UniProtKB-KW"/>
</dbReference>
<evidence type="ECO:0000256" key="1">
    <source>
        <dbReference type="SAM" id="MobiDB-lite"/>
    </source>
</evidence>
<dbReference type="Pfam" id="PF00535">
    <property type="entry name" value="Glycos_transf_2"/>
    <property type="match status" value="1"/>
</dbReference>
<dbReference type="EMBL" id="AUZY01003282">
    <property type="protein sequence ID" value="EQD70050.1"/>
    <property type="molecule type" value="Genomic_DNA"/>
</dbReference>
<dbReference type="AlphaFoldDB" id="T1CMB2"/>
<evidence type="ECO:0000259" key="2">
    <source>
        <dbReference type="Pfam" id="PF00535"/>
    </source>
</evidence>
<name>T1CMB2_9ZZZZ</name>
<dbReference type="InterPro" id="IPR001173">
    <property type="entry name" value="Glyco_trans_2-like"/>
</dbReference>
<dbReference type="InterPro" id="IPR029044">
    <property type="entry name" value="Nucleotide-diphossugar_trans"/>
</dbReference>
<accession>T1CMB2</accession>
<protein>
    <submittedName>
        <fullName evidence="3">Glycosyl transferase, family 2 domain protein</fullName>
        <ecNumber evidence="3">2.-.-.-</ecNumber>
    </submittedName>
</protein>
<feature type="region of interest" description="Disordered" evidence="1">
    <location>
        <begin position="1"/>
        <end position="20"/>
    </location>
</feature>
<dbReference type="InterPro" id="IPR050256">
    <property type="entry name" value="Glycosyltransferase_2"/>
</dbReference>
<gene>
    <name evidence="3" type="ORF">B1B_05199</name>
</gene>